<protein>
    <submittedName>
        <fullName evidence="1">Uncharacterized protein</fullName>
    </submittedName>
</protein>
<evidence type="ECO:0000313" key="1">
    <source>
        <dbReference type="EMBL" id="KYM80426.1"/>
    </source>
</evidence>
<sequence length="211" mass="24337">MNEYLSSNNRMKPNFVVMKNISLSYKIYAVAIVMQKCPFIKCTTIASTCMINRERKLMSGASHTIDARYERTFAMIYASCKSCKTRKVISSISEIWQFRITRSLKNKSGEDYLDLTHTMLNLRIHIESEREESTSVAPDVAKVVCSKDSFCLMKSKIRIVNFISKLKNFFLLYADGMQSPSRPIQPNFLKNESLYSTNCTGHWNLVKHRSL</sequence>
<keyword evidence="2" id="KW-1185">Reference proteome</keyword>
<dbReference type="Proteomes" id="UP000078540">
    <property type="component" value="Unassembled WGS sequence"/>
</dbReference>
<dbReference type="AlphaFoldDB" id="A0A151I1W5"/>
<proteinExistence type="predicted"/>
<organism evidence="1 2">
    <name type="scientific">Atta colombica</name>
    <dbReference type="NCBI Taxonomy" id="520822"/>
    <lineage>
        <taxon>Eukaryota</taxon>
        <taxon>Metazoa</taxon>
        <taxon>Ecdysozoa</taxon>
        <taxon>Arthropoda</taxon>
        <taxon>Hexapoda</taxon>
        <taxon>Insecta</taxon>
        <taxon>Pterygota</taxon>
        <taxon>Neoptera</taxon>
        <taxon>Endopterygota</taxon>
        <taxon>Hymenoptera</taxon>
        <taxon>Apocrita</taxon>
        <taxon>Aculeata</taxon>
        <taxon>Formicoidea</taxon>
        <taxon>Formicidae</taxon>
        <taxon>Myrmicinae</taxon>
        <taxon>Atta</taxon>
    </lineage>
</organism>
<accession>A0A151I1W5</accession>
<dbReference type="STRING" id="520822.A0A151I1W5"/>
<name>A0A151I1W5_9HYME</name>
<gene>
    <name evidence="1" type="ORF">ALC53_09124</name>
</gene>
<reference evidence="1 2" key="1">
    <citation type="submission" date="2015-09" db="EMBL/GenBank/DDBJ databases">
        <title>Atta colombica WGS genome.</title>
        <authorList>
            <person name="Nygaard S."/>
            <person name="Hu H."/>
            <person name="Boomsma J."/>
            <person name="Zhang G."/>
        </authorList>
    </citation>
    <scope>NUCLEOTIDE SEQUENCE [LARGE SCALE GENOMIC DNA]</scope>
    <source>
        <strain evidence="1">Treedump-2</strain>
        <tissue evidence="1">Whole body</tissue>
    </source>
</reference>
<dbReference type="EMBL" id="KQ976568">
    <property type="protein sequence ID" value="KYM80426.1"/>
    <property type="molecule type" value="Genomic_DNA"/>
</dbReference>
<evidence type="ECO:0000313" key="2">
    <source>
        <dbReference type="Proteomes" id="UP000078540"/>
    </source>
</evidence>